<proteinExistence type="predicted"/>
<sequence>MLLLPAPPWLLPPLQPPSKRVGGSARVLKPEPPCPALLGDTRKQRQHKTSSVVSTDMASQGVHVCTL</sequence>
<accession>A0A5B7F380</accession>
<protein>
    <submittedName>
        <fullName evidence="2">Uncharacterized protein</fullName>
    </submittedName>
</protein>
<dbReference type="AlphaFoldDB" id="A0A5B7F380"/>
<dbReference type="Proteomes" id="UP000324222">
    <property type="component" value="Unassembled WGS sequence"/>
</dbReference>
<feature type="region of interest" description="Disordered" evidence="1">
    <location>
        <begin position="13"/>
        <end position="60"/>
    </location>
</feature>
<evidence type="ECO:0000313" key="2">
    <source>
        <dbReference type="EMBL" id="MPC39608.1"/>
    </source>
</evidence>
<reference evidence="2 3" key="1">
    <citation type="submission" date="2019-05" db="EMBL/GenBank/DDBJ databases">
        <title>Another draft genome of Portunus trituberculatus and its Hox gene families provides insights of decapod evolution.</title>
        <authorList>
            <person name="Jeong J.-H."/>
            <person name="Song I."/>
            <person name="Kim S."/>
            <person name="Choi T."/>
            <person name="Kim D."/>
            <person name="Ryu S."/>
            <person name="Kim W."/>
        </authorList>
    </citation>
    <scope>NUCLEOTIDE SEQUENCE [LARGE SCALE GENOMIC DNA]</scope>
    <source>
        <tissue evidence="2">Muscle</tissue>
    </source>
</reference>
<comment type="caution">
    <text evidence="2">The sequence shown here is derived from an EMBL/GenBank/DDBJ whole genome shotgun (WGS) entry which is preliminary data.</text>
</comment>
<gene>
    <name evidence="2" type="ORF">E2C01_033150</name>
</gene>
<name>A0A5B7F380_PORTR</name>
<organism evidence="2 3">
    <name type="scientific">Portunus trituberculatus</name>
    <name type="common">Swimming crab</name>
    <name type="synonym">Neptunus trituberculatus</name>
    <dbReference type="NCBI Taxonomy" id="210409"/>
    <lineage>
        <taxon>Eukaryota</taxon>
        <taxon>Metazoa</taxon>
        <taxon>Ecdysozoa</taxon>
        <taxon>Arthropoda</taxon>
        <taxon>Crustacea</taxon>
        <taxon>Multicrustacea</taxon>
        <taxon>Malacostraca</taxon>
        <taxon>Eumalacostraca</taxon>
        <taxon>Eucarida</taxon>
        <taxon>Decapoda</taxon>
        <taxon>Pleocyemata</taxon>
        <taxon>Brachyura</taxon>
        <taxon>Eubrachyura</taxon>
        <taxon>Portunoidea</taxon>
        <taxon>Portunidae</taxon>
        <taxon>Portuninae</taxon>
        <taxon>Portunus</taxon>
    </lineage>
</organism>
<keyword evidence="3" id="KW-1185">Reference proteome</keyword>
<evidence type="ECO:0000256" key="1">
    <source>
        <dbReference type="SAM" id="MobiDB-lite"/>
    </source>
</evidence>
<feature type="compositionally biased region" description="Polar residues" evidence="1">
    <location>
        <begin position="49"/>
        <end position="58"/>
    </location>
</feature>
<dbReference type="EMBL" id="VSRR010004420">
    <property type="protein sequence ID" value="MPC39608.1"/>
    <property type="molecule type" value="Genomic_DNA"/>
</dbReference>
<evidence type="ECO:0000313" key="3">
    <source>
        <dbReference type="Proteomes" id="UP000324222"/>
    </source>
</evidence>